<name>A0A7W9V2C3_9ACTN</name>
<reference evidence="1 2" key="1">
    <citation type="submission" date="2020-08" db="EMBL/GenBank/DDBJ databases">
        <title>Genomic Encyclopedia of Type Strains, Phase III (KMG-III): the genomes of soil and plant-associated and newly described type strains.</title>
        <authorList>
            <person name="Whitman W."/>
        </authorList>
    </citation>
    <scope>NUCLEOTIDE SEQUENCE [LARGE SCALE GENOMIC DNA]</scope>
    <source>
        <strain evidence="1 2">CECT 8305</strain>
    </source>
</reference>
<evidence type="ECO:0000313" key="2">
    <source>
        <dbReference type="Proteomes" id="UP000588098"/>
    </source>
</evidence>
<keyword evidence="2" id="KW-1185">Reference proteome</keyword>
<sequence>MNEPDHWPPAPEPADKKVAQLLAARDQLAADVHVVDDANATPAACRCARCRALDGTRDRARALREWPPHREAVDVPLEHRRVERHGEESGRAARGVGKRSLVLTGQHTVRTVQGTVLRFFLADAAPSDLAIGWKPVADIEFQHAYENALFDPRGLESGELRANTHRIQLALDAIAGPGGFFWSDGARTAGVMTTNGMTPEECGLDYLADMPKDMGDVS</sequence>
<dbReference type="RefSeq" id="WP_184580045.1">
    <property type="nucleotide sequence ID" value="NZ_JACHJL010000035.1"/>
</dbReference>
<dbReference type="AlphaFoldDB" id="A0A7W9V2C3"/>
<dbReference type="Proteomes" id="UP000588098">
    <property type="component" value="Unassembled WGS sequence"/>
</dbReference>
<proteinExistence type="predicted"/>
<evidence type="ECO:0000313" key="1">
    <source>
        <dbReference type="EMBL" id="MBB5940140.1"/>
    </source>
</evidence>
<protein>
    <submittedName>
        <fullName evidence="1">Uncharacterized protein</fullName>
    </submittedName>
</protein>
<accession>A0A7W9V2C3</accession>
<dbReference type="EMBL" id="JACHJL010000035">
    <property type="protein sequence ID" value="MBB5940140.1"/>
    <property type="molecule type" value="Genomic_DNA"/>
</dbReference>
<organism evidence="1 2">
    <name type="scientific">Streptomyces zagrosensis</name>
    <dbReference type="NCBI Taxonomy" id="1042984"/>
    <lineage>
        <taxon>Bacteria</taxon>
        <taxon>Bacillati</taxon>
        <taxon>Actinomycetota</taxon>
        <taxon>Actinomycetes</taxon>
        <taxon>Kitasatosporales</taxon>
        <taxon>Streptomycetaceae</taxon>
        <taxon>Streptomyces</taxon>
    </lineage>
</organism>
<comment type="caution">
    <text evidence="1">The sequence shown here is derived from an EMBL/GenBank/DDBJ whole genome shotgun (WGS) entry which is preliminary data.</text>
</comment>
<gene>
    <name evidence="1" type="ORF">FHS42_007238</name>
</gene>